<dbReference type="GO" id="GO:0046983">
    <property type="term" value="F:protein dimerization activity"/>
    <property type="evidence" value="ECO:0007669"/>
    <property type="project" value="InterPro"/>
</dbReference>
<feature type="compositionally biased region" description="Basic and acidic residues" evidence="1">
    <location>
        <begin position="352"/>
        <end position="372"/>
    </location>
</feature>
<dbReference type="Gene3D" id="4.10.280.10">
    <property type="entry name" value="Helix-loop-helix DNA-binding domain"/>
    <property type="match status" value="1"/>
</dbReference>
<feature type="compositionally biased region" description="Polar residues" evidence="1">
    <location>
        <begin position="410"/>
        <end position="421"/>
    </location>
</feature>
<dbReference type="OrthoDB" id="5778525at2759"/>
<protein>
    <recommendedName>
        <fullName evidence="2">BHLH domain-containing protein</fullName>
    </recommendedName>
</protein>
<dbReference type="RefSeq" id="XP_023624174.1">
    <property type="nucleotide sequence ID" value="XM_023768406.1"/>
</dbReference>
<accession>A0A2D3UPI3</accession>
<dbReference type="Proteomes" id="UP000225277">
    <property type="component" value="Unassembled WGS sequence"/>
</dbReference>
<gene>
    <name evidence="3" type="ORF">RCC_03115</name>
</gene>
<evidence type="ECO:0000259" key="2">
    <source>
        <dbReference type="PROSITE" id="PS50888"/>
    </source>
</evidence>
<sequence length="537" mass="58359">MDPNYNGNGMVFGGDNSFFSFDPSTLDHQPTGETILNDTEDDYLSTFFDNPNMAQQVDGFDSMFNLGGKSTSQGPFSATPFGQNINNLDPSSLDPSQPAYQSVMHMNSMAGHHHNQHHQQHQQQQQQQQPNYPQHAGFLADSTSQTHTQTMNNADLNAASSLYGFAHKNTPQQLNFAPANSGGQVAGSWGNLTVAQTSNMPLGSGSAGYSDAPSAAGRRTSFTAHAHPQAPWSGNGDLSHASPAQHVRGADTHFLAQPHMFGVAQPQPLPRHQSQQRFPGVDFGSDPSFNSNTHYQADKVRGPYGPHAMANQQTNQQNGGGSWGTFSAPGFSRPAEDDELNSGSQARKRHKGNDDRDSEHSWDRRSAQHRSDGSQVIKQEQTDDEPSMLATSGSAIISPSAGKRRRHTEGQTSQVSNSPPANQDDDGGEASARKRGAKKRENLTEDQKRKNHIHSEKKRREIIQQGYADLNKLVPCLANGKSGLSRSECLHEIGAYLESTRMGNAKLEEMLGDDLDENDPALLAVQAEWAAATARIE</sequence>
<dbReference type="AlphaFoldDB" id="A0A2D3UPI3"/>
<dbReference type="SUPFAM" id="SSF47459">
    <property type="entry name" value="HLH, helix-loop-helix DNA-binding domain"/>
    <property type="match status" value="1"/>
</dbReference>
<dbReference type="EMBL" id="FJUY01000003">
    <property type="protein sequence ID" value="CZT17281.1"/>
    <property type="molecule type" value="Genomic_DNA"/>
</dbReference>
<reference evidence="3 4" key="1">
    <citation type="submission" date="2016-03" db="EMBL/GenBank/DDBJ databases">
        <authorList>
            <person name="Ploux O."/>
        </authorList>
    </citation>
    <scope>NUCLEOTIDE SEQUENCE [LARGE SCALE GENOMIC DNA]</scope>
    <source>
        <strain evidence="3 4">URUG2</strain>
    </source>
</reference>
<dbReference type="Pfam" id="PF00010">
    <property type="entry name" value="HLH"/>
    <property type="match status" value="1"/>
</dbReference>
<keyword evidence="4" id="KW-1185">Reference proteome</keyword>
<proteinExistence type="predicted"/>
<organism evidence="3 4">
    <name type="scientific">Ramularia collo-cygni</name>
    <dbReference type="NCBI Taxonomy" id="112498"/>
    <lineage>
        <taxon>Eukaryota</taxon>
        <taxon>Fungi</taxon>
        <taxon>Dikarya</taxon>
        <taxon>Ascomycota</taxon>
        <taxon>Pezizomycotina</taxon>
        <taxon>Dothideomycetes</taxon>
        <taxon>Dothideomycetidae</taxon>
        <taxon>Mycosphaerellales</taxon>
        <taxon>Mycosphaerellaceae</taxon>
        <taxon>Ramularia</taxon>
    </lineage>
</organism>
<dbReference type="InterPro" id="IPR036638">
    <property type="entry name" value="HLH_DNA-bd_sf"/>
</dbReference>
<dbReference type="STRING" id="112498.A0A2D3UPI3"/>
<feature type="region of interest" description="Disordered" evidence="1">
    <location>
        <begin position="264"/>
        <end position="459"/>
    </location>
</feature>
<dbReference type="GeneID" id="35598322"/>
<feature type="compositionally biased region" description="Basic residues" evidence="1">
    <location>
        <begin position="111"/>
        <end position="120"/>
    </location>
</feature>
<evidence type="ECO:0000256" key="1">
    <source>
        <dbReference type="SAM" id="MobiDB-lite"/>
    </source>
</evidence>
<feature type="domain" description="BHLH" evidence="2">
    <location>
        <begin position="447"/>
        <end position="500"/>
    </location>
</feature>
<dbReference type="PROSITE" id="PS50888">
    <property type="entry name" value="BHLH"/>
    <property type="match status" value="1"/>
</dbReference>
<evidence type="ECO:0000313" key="4">
    <source>
        <dbReference type="Proteomes" id="UP000225277"/>
    </source>
</evidence>
<dbReference type="InterPro" id="IPR011598">
    <property type="entry name" value="bHLH_dom"/>
</dbReference>
<feature type="compositionally biased region" description="Low complexity" evidence="1">
    <location>
        <begin position="121"/>
        <end position="135"/>
    </location>
</feature>
<name>A0A2D3UPI3_9PEZI</name>
<evidence type="ECO:0000313" key="3">
    <source>
        <dbReference type="EMBL" id="CZT17281.1"/>
    </source>
</evidence>
<feature type="compositionally biased region" description="Basic and acidic residues" evidence="1">
    <location>
        <begin position="439"/>
        <end position="448"/>
    </location>
</feature>
<feature type="region of interest" description="Disordered" evidence="1">
    <location>
        <begin position="111"/>
        <end position="138"/>
    </location>
</feature>